<organism evidence="1 2">
    <name type="scientific">Araneus ventricosus</name>
    <name type="common">Orbweaver spider</name>
    <name type="synonym">Epeira ventricosa</name>
    <dbReference type="NCBI Taxonomy" id="182803"/>
    <lineage>
        <taxon>Eukaryota</taxon>
        <taxon>Metazoa</taxon>
        <taxon>Ecdysozoa</taxon>
        <taxon>Arthropoda</taxon>
        <taxon>Chelicerata</taxon>
        <taxon>Arachnida</taxon>
        <taxon>Araneae</taxon>
        <taxon>Araneomorphae</taxon>
        <taxon>Entelegynae</taxon>
        <taxon>Araneoidea</taxon>
        <taxon>Araneidae</taxon>
        <taxon>Araneus</taxon>
    </lineage>
</organism>
<dbReference type="OrthoDB" id="3863715at2759"/>
<accession>A0A4Y2QBX0</accession>
<protein>
    <recommendedName>
        <fullName evidence="3">Integrase zinc-binding domain-containing protein</fullName>
    </recommendedName>
</protein>
<evidence type="ECO:0000313" key="1">
    <source>
        <dbReference type="EMBL" id="GBN60127.1"/>
    </source>
</evidence>
<dbReference type="EMBL" id="BGPR01013321">
    <property type="protein sequence ID" value="GBN60127.1"/>
    <property type="molecule type" value="Genomic_DNA"/>
</dbReference>
<evidence type="ECO:0000313" key="2">
    <source>
        <dbReference type="Proteomes" id="UP000499080"/>
    </source>
</evidence>
<reference evidence="1 2" key="1">
    <citation type="journal article" date="2019" name="Sci. Rep.">
        <title>Orb-weaving spider Araneus ventricosus genome elucidates the spidroin gene catalogue.</title>
        <authorList>
            <person name="Kono N."/>
            <person name="Nakamura H."/>
            <person name="Ohtoshi R."/>
            <person name="Moran D.A.P."/>
            <person name="Shinohara A."/>
            <person name="Yoshida Y."/>
            <person name="Fujiwara M."/>
            <person name="Mori M."/>
            <person name="Tomita M."/>
            <person name="Arakawa K."/>
        </authorList>
    </citation>
    <scope>NUCLEOTIDE SEQUENCE [LARGE SCALE GENOMIC DNA]</scope>
</reference>
<dbReference type="Proteomes" id="UP000499080">
    <property type="component" value="Unassembled WGS sequence"/>
</dbReference>
<sequence length="101" mass="11875">MKLQKAQETYDHLRTIKELLKSAPHDNYVMKNNVLYKTVNGIDLLVIPELMQPSIMKTAYECGHYAVTRTAQHINKEYYIPTLQQKNRTIHCKLCSVYFDQ</sequence>
<dbReference type="AlphaFoldDB" id="A0A4Y2QBX0"/>
<keyword evidence="2" id="KW-1185">Reference proteome</keyword>
<evidence type="ECO:0008006" key="3">
    <source>
        <dbReference type="Google" id="ProtNLM"/>
    </source>
</evidence>
<dbReference type="Gene3D" id="1.10.340.70">
    <property type="match status" value="1"/>
</dbReference>
<gene>
    <name evidence="1" type="ORF">AVEN_2410_1</name>
</gene>
<comment type="caution">
    <text evidence="1">The sequence shown here is derived from an EMBL/GenBank/DDBJ whole genome shotgun (WGS) entry which is preliminary data.</text>
</comment>
<proteinExistence type="predicted"/>
<name>A0A4Y2QBX0_ARAVE</name>